<dbReference type="InterPro" id="IPR058548">
    <property type="entry name" value="MlaB-like_STAS"/>
</dbReference>
<dbReference type="Gene3D" id="3.30.750.24">
    <property type="entry name" value="STAS domain"/>
    <property type="match status" value="1"/>
</dbReference>
<dbReference type="CDD" id="cd07043">
    <property type="entry name" value="STAS_anti-anti-sigma_factors"/>
    <property type="match status" value="1"/>
</dbReference>
<keyword evidence="4" id="KW-1185">Reference proteome</keyword>
<organism evidence="3 4">
    <name type="scientific">Microbispora corallina</name>
    <dbReference type="NCBI Taxonomy" id="83302"/>
    <lineage>
        <taxon>Bacteria</taxon>
        <taxon>Bacillati</taxon>
        <taxon>Actinomycetota</taxon>
        <taxon>Actinomycetes</taxon>
        <taxon>Streptosporangiales</taxon>
        <taxon>Streptosporangiaceae</taxon>
        <taxon>Microbispora</taxon>
    </lineage>
</organism>
<proteinExistence type="predicted"/>
<accession>A0ABQ4FWL4</accession>
<dbReference type="SUPFAM" id="SSF52091">
    <property type="entry name" value="SpoIIaa-like"/>
    <property type="match status" value="1"/>
</dbReference>
<dbReference type="PANTHER" id="PTHR33495:SF2">
    <property type="entry name" value="ANTI-SIGMA FACTOR ANTAGONIST TM_1081-RELATED"/>
    <property type="match status" value="1"/>
</dbReference>
<sequence>MDLNVSVTLFRPADHLAVIRVSGDLDYTTADRLAARLHALHSSWARHLVVDASGLTFCDVAGGRLLVATCAALTERGGSLSVAAAPPVLRRLLTLAWPGRITLCATPEEAVRRATRTGTPGGSAAASGVVVTKPAVPDPEPPGPPCPPPAPLPGPAAPPLLGAETPYAGPERHRGAGPYEAVAREEWRPVGAGGRADPPPPGMPVPRDAAEWAARPLLARARRLQREAADLVEGLREQMDACLHLSEMHHNPARLHSGVDVLHPEGPRTAARARLAKAAGFRRLIGSSSPNA</sequence>
<dbReference type="RefSeq" id="WP_204056788.1">
    <property type="nucleotide sequence ID" value="NZ_BAAAGP010000016.1"/>
</dbReference>
<evidence type="ECO:0000256" key="1">
    <source>
        <dbReference type="SAM" id="MobiDB-lite"/>
    </source>
</evidence>
<evidence type="ECO:0000313" key="3">
    <source>
        <dbReference type="EMBL" id="GIH39221.1"/>
    </source>
</evidence>
<feature type="compositionally biased region" description="Pro residues" evidence="1">
    <location>
        <begin position="136"/>
        <end position="158"/>
    </location>
</feature>
<dbReference type="Proteomes" id="UP000603904">
    <property type="component" value="Unassembled WGS sequence"/>
</dbReference>
<dbReference type="Pfam" id="PF13466">
    <property type="entry name" value="STAS_2"/>
    <property type="match status" value="1"/>
</dbReference>
<evidence type="ECO:0000259" key="2">
    <source>
        <dbReference type="PROSITE" id="PS50801"/>
    </source>
</evidence>
<dbReference type="EMBL" id="BOOC01000007">
    <property type="protein sequence ID" value="GIH39221.1"/>
    <property type="molecule type" value="Genomic_DNA"/>
</dbReference>
<dbReference type="InterPro" id="IPR002645">
    <property type="entry name" value="STAS_dom"/>
</dbReference>
<feature type="domain" description="STAS" evidence="2">
    <location>
        <begin position="16"/>
        <end position="93"/>
    </location>
</feature>
<dbReference type="InterPro" id="IPR036513">
    <property type="entry name" value="STAS_dom_sf"/>
</dbReference>
<reference evidence="3 4" key="1">
    <citation type="submission" date="2021-01" db="EMBL/GenBank/DDBJ databases">
        <title>Whole genome shotgun sequence of Microbispora corallina NBRC 16416.</title>
        <authorList>
            <person name="Komaki H."/>
            <person name="Tamura T."/>
        </authorList>
    </citation>
    <scope>NUCLEOTIDE SEQUENCE [LARGE SCALE GENOMIC DNA]</scope>
    <source>
        <strain evidence="3 4">NBRC 16416</strain>
    </source>
</reference>
<gene>
    <name evidence="3" type="ORF">Mco01_22210</name>
</gene>
<dbReference type="PANTHER" id="PTHR33495">
    <property type="entry name" value="ANTI-SIGMA FACTOR ANTAGONIST TM_1081-RELATED-RELATED"/>
    <property type="match status" value="1"/>
</dbReference>
<comment type="caution">
    <text evidence="3">The sequence shown here is derived from an EMBL/GenBank/DDBJ whole genome shotgun (WGS) entry which is preliminary data.</text>
</comment>
<protein>
    <recommendedName>
        <fullName evidence="2">STAS domain-containing protein</fullName>
    </recommendedName>
</protein>
<evidence type="ECO:0000313" key="4">
    <source>
        <dbReference type="Proteomes" id="UP000603904"/>
    </source>
</evidence>
<feature type="region of interest" description="Disordered" evidence="1">
    <location>
        <begin position="133"/>
        <end position="176"/>
    </location>
</feature>
<name>A0ABQ4FWL4_9ACTN</name>
<dbReference type="PROSITE" id="PS50801">
    <property type="entry name" value="STAS"/>
    <property type="match status" value="1"/>
</dbReference>